<dbReference type="UniPathway" id="UPA00067">
    <property type="reaction ID" value="UER00121"/>
</dbReference>
<dbReference type="InterPro" id="IPR012773">
    <property type="entry name" value="Ectoine_EctB"/>
</dbReference>
<evidence type="ECO:0000256" key="4">
    <source>
        <dbReference type="ARBA" id="ARBA00022679"/>
    </source>
</evidence>
<dbReference type="SUPFAM" id="SSF53383">
    <property type="entry name" value="PLP-dependent transferases"/>
    <property type="match status" value="1"/>
</dbReference>
<name>A0A7W1WXW7_9GAMM</name>
<evidence type="ECO:0000256" key="1">
    <source>
        <dbReference type="ARBA" id="ARBA00001933"/>
    </source>
</evidence>
<dbReference type="Proteomes" id="UP000538931">
    <property type="component" value="Unassembled WGS sequence"/>
</dbReference>
<proteinExistence type="inferred from homology"/>
<comment type="similarity">
    <text evidence="2 6">Belongs to the class-III pyridoxal-phosphate-dependent aminotransferase family.</text>
</comment>
<comment type="function">
    <text evidence="7">Catalyzes reversively the conversion of L-aspartate beta-semialdehyde (ASA) to L-2,4-diaminobutyrate (DABA) by transamination with L-glutamate.</text>
</comment>
<dbReference type="RefSeq" id="WP_181738678.1">
    <property type="nucleotide sequence ID" value="NZ_JACEMT010000043.1"/>
</dbReference>
<dbReference type="Pfam" id="PF00202">
    <property type="entry name" value="Aminotran_3"/>
    <property type="match status" value="1"/>
</dbReference>
<dbReference type="NCBIfam" id="NF006733">
    <property type="entry name" value="PRK09264.1"/>
    <property type="match status" value="1"/>
</dbReference>
<dbReference type="PANTHER" id="PTHR43552">
    <property type="entry name" value="DIAMINOBUTYRATE--2-OXOGLUTARATE AMINOTRANSFERASE"/>
    <property type="match status" value="1"/>
</dbReference>
<dbReference type="InterPro" id="IPR049704">
    <property type="entry name" value="Aminotrans_3_PPA_site"/>
</dbReference>
<keyword evidence="5 6" id="KW-0663">Pyridoxal phosphate</keyword>
<reference evidence="8 9" key="1">
    <citation type="submission" date="2020-07" db="EMBL/GenBank/DDBJ databases">
        <title>Bacterium isolated from marien macroalgae.</title>
        <authorList>
            <person name="Zhu K."/>
            <person name="Lu D."/>
            <person name="Du Z."/>
        </authorList>
    </citation>
    <scope>NUCLEOTIDE SEQUENCE [LARGE SCALE GENOMIC DNA]</scope>
    <source>
        <strain evidence="8 9">3-1745</strain>
    </source>
</reference>
<dbReference type="InterPro" id="IPR015424">
    <property type="entry name" value="PyrdxlP-dep_Trfase"/>
</dbReference>
<dbReference type="EMBL" id="JACEMT010000043">
    <property type="protein sequence ID" value="MBA4502144.1"/>
    <property type="molecule type" value="Genomic_DNA"/>
</dbReference>
<accession>A0A7W1WXW7</accession>
<dbReference type="Gene3D" id="3.40.640.10">
    <property type="entry name" value="Type I PLP-dependent aspartate aminotransferase-like (Major domain)"/>
    <property type="match status" value="1"/>
</dbReference>
<dbReference type="NCBIfam" id="TIGR00709">
    <property type="entry name" value="dat"/>
    <property type="match status" value="1"/>
</dbReference>
<evidence type="ECO:0000256" key="7">
    <source>
        <dbReference type="RuleBase" id="RU365034"/>
    </source>
</evidence>
<evidence type="ECO:0000256" key="3">
    <source>
        <dbReference type="ARBA" id="ARBA00022576"/>
    </source>
</evidence>
<dbReference type="EC" id="2.6.1.76" evidence="7"/>
<dbReference type="PROSITE" id="PS00600">
    <property type="entry name" value="AA_TRANSFER_CLASS_3"/>
    <property type="match status" value="1"/>
</dbReference>
<dbReference type="PANTHER" id="PTHR43552:SF2">
    <property type="entry name" value="DIAMINOBUTYRATE--2-OXOGLUTARATE TRANSAMINASE"/>
    <property type="match status" value="1"/>
</dbReference>
<dbReference type="GO" id="GO:0045303">
    <property type="term" value="F:diaminobutyrate-2-oxoglutarate transaminase activity"/>
    <property type="evidence" value="ECO:0007669"/>
    <property type="project" value="UniProtKB-EC"/>
</dbReference>
<dbReference type="GO" id="GO:0030170">
    <property type="term" value="F:pyridoxal phosphate binding"/>
    <property type="evidence" value="ECO:0007669"/>
    <property type="project" value="InterPro"/>
</dbReference>
<dbReference type="AlphaFoldDB" id="A0A7W1WXW7"/>
<dbReference type="CDD" id="cd00610">
    <property type="entry name" value="OAT_like"/>
    <property type="match status" value="1"/>
</dbReference>
<gene>
    <name evidence="8" type="primary">ectB</name>
    <name evidence="8" type="ORF">H1S06_07160</name>
</gene>
<comment type="caution">
    <text evidence="8">The sequence shown here is derived from an EMBL/GenBank/DDBJ whole genome shotgun (WGS) entry which is preliminary data.</text>
</comment>
<evidence type="ECO:0000313" key="9">
    <source>
        <dbReference type="Proteomes" id="UP000538931"/>
    </source>
</evidence>
<dbReference type="GO" id="GO:0047307">
    <property type="term" value="F:diaminobutyrate-pyruvate transaminase activity"/>
    <property type="evidence" value="ECO:0007669"/>
    <property type="project" value="InterPro"/>
</dbReference>
<keyword evidence="4 7" id="KW-0808">Transferase</keyword>
<protein>
    <recommendedName>
        <fullName evidence="7">Diaminobutyrate--2-oxoglutarate transaminase</fullName>
        <ecNumber evidence="7">2.6.1.76</ecNumber>
    </recommendedName>
    <alternativeName>
        <fullName evidence="7">DABA aminotransferase</fullName>
    </alternativeName>
</protein>
<comment type="catalytic activity">
    <reaction evidence="7">
        <text>L-2,4-diaminobutanoate + 2-oxoglutarate = L-aspartate 4-semialdehyde + L-glutamate</text>
        <dbReference type="Rhea" id="RHEA:11160"/>
        <dbReference type="ChEBI" id="CHEBI:16810"/>
        <dbReference type="ChEBI" id="CHEBI:29985"/>
        <dbReference type="ChEBI" id="CHEBI:58761"/>
        <dbReference type="ChEBI" id="CHEBI:537519"/>
        <dbReference type="EC" id="2.6.1.76"/>
    </reaction>
</comment>
<evidence type="ECO:0000256" key="5">
    <source>
        <dbReference type="ARBA" id="ARBA00022898"/>
    </source>
</evidence>
<organism evidence="8 9">
    <name type="scientific">Marinobacterium marinum</name>
    <dbReference type="NCBI Taxonomy" id="2756129"/>
    <lineage>
        <taxon>Bacteria</taxon>
        <taxon>Pseudomonadati</taxon>
        <taxon>Pseudomonadota</taxon>
        <taxon>Gammaproteobacteria</taxon>
        <taxon>Oceanospirillales</taxon>
        <taxon>Oceanospirillaceae</taxon>
        <taxon>Marinobacterium</taxon>
    </lineage>
</organism>
<dbReference type="InterPro" id="IPR004637">
    <property type="entry name" value="Dat"/>
</dbReference>
<dbReference type="PIRSF" id="PIRSF000521">
    <property type="entry name" value="Transaminase_4ab_Lys_Orn"/>
    <property type="match status" value="1"/>
</dbReference>
<dbReference type="InterPro" id="IPR015422">
    <property type="entry name" value="PyrdxlP-dep_Trfase_small"/>
</dbReference>
<dbReference type="Gene3D" id="3.90.1150.10">
    <property type="entry name" value="Aspartate Aminotransferase, domain 1"/>
    <property type="match status" value="1"/>
</dbReference>
<evidence type="ECO:0000313" key="8">
    <source>
        <dbReference type="EMBL" id="MBA4502144.1"/>
    </source>
</evidence>
<evidence type="ECO:0000256" key="2">
    <source>
        <dbReference type="ARBA" id="ARBA00008954"/>
    </source>
</evidence>
<comment type="pathway">
    <text evidence="7">Amine and polyamine biosynthesis; ectoine biosynthesis; L-ectoine from L-aspartate 4-semialdehyde: step 1/3.</text>
</comment>
<keyword evidence="3 7" id="KW-0032">Aminotransferase</keyword>
<dbReference type="GO" id="GO:0019491">
    <property type="term" value="P:ectoine biosynthetic process"/>
    <property type="evidence" value="ECO:0007669"/>
    <property type="project" value="UniProtKB-UniPathway"/>
</dbReference>
<sequence>MNIFQKTESEVRTYSRSFPVTFNKAKGAVLTTEEGREYVDFLAGAGTLNYGHNNDRLKQALIDYIAEDGLTHGLDMQSVAKENYLKAFRNLILEPRGMGDFKVMFTGPTGTNAVEAALKLARKVKGRSNIISFTNGFHGVSGGALAATGNQHHRGGMGTSLSDVTRMPFDGYLGEGIDTTEYLDRVLSDPSSGVDHPAAVIVETIQGEGGLNAASFEWLRNLEKVCRRHDMLLIVDDIQSGCGRSGHFFSFEAVGIQPDIVTLSKSLSGYGLPFAVTIFRPELDQWSPGEHNGTFRGNNHAFVTAAAAFETFWSDDRFEKEVQRKADKLRKGLQAIVKAHGAKELKLKGRGLMSGIECPDGDLASAVTGSAFKQGLIIETSGAHDQVVKCLVPLVITDAEIEFGLKVLNTAFAEALAGRESQAS</sequence>
<dbReference type="InterPro" id="IPR005814">
    <property type="entry name" value="Aminotrans_3"/>
</dbReference>
<comment type="cofactor">
    <cofactor evidence="1 7">
        <name>pyridoxal 5'-phosphate</name>
        <dbReference type="ChEBI" id="CHEBI:597326"/>
    </cofactor>
</comment>
<evidence type="ECO:0000256" key="6">
    <source>
        <dbReference type="RuleBase" id="RU003560"/>
    </source>
</evidence>
<keyword evidence="9" id="KW-1185">Reference proteome</keyword>
<dbReference type="NCBIfam" id="TIGR02407">
    <property type="entry name" value="ectoine_ectB"/>
    <property type="match status" value="1"/>
</dbReference>
<dbReference type="InterPro" id="IPR015421">
    <property type="entry name" value="PyrdxlP-dep_Trfase_major"/>
</dbReference>